<dbReference type="RefSeq" id="WP_152431199.1">
    <property type="nucleotide sequence ID" value="NZ_CBCSDK010000001.1"/>
</dbReference>
<accession>A0A5P9CLQ0</accession>
<dbReference type="InterPro" id="IPR004615">
    <property type="entry name" value="DNA_pol_III_psi"/>
</dbReference>
<dbReference type="GO" id="GO:0006260">
    <property type="term" value="P:DNA replication"/>
    <property type="evidence" value="ECO:0007669"/>
    <property type="project" value="UniProtKB-KW"/>
</dbReference>
<dbReference type="KEGG" id="vaq:FIV01_12065"/>
<evidence type="ECO:0000313" key="3">
    <source>
        <dbReference type="Proteomes" id="UP000326936"/>
    </source>
</evidence>
<proteinExistence type="predicted"/>
<dbReference type="Pfam" id="PF03603">
    <property type="entry name" value="DNA_III_psi"/>
    <property type="match status" value="1"/>
</dbReference>
<name>A0A5P9CLQ0_9VIBR</name>
<dbReference type="PIRSF" id="PIRSF029225">
    <property type="entry name" value="DNA_pol_III_psi"/>
    <property type="match status" value="1"/>
</dbReference>
<dbReference type="Proteomes" id="UP000326936">
    <property type="component" value="Chromosome"/>
</dbReference>
<sequence>MLSNQHIYLHEMGIQAYEVQDINLLQGYKAKPISLAETCKLLFVADTYPIGDTAELLEKVLKSMDLSTAEALHIYPQYLPFVSSHTQVWTWFAGCQIDPSIQGKVLSSPSLSCVKGNSQYRRELWQQICENR</sequence>
<keyword evidence="3" id="KW-1185">Reference proteome</keyword>
<dbReference type="OrthoDB" id="5609147at2"/>
<comment type="function">
    <text evidence="1">Part of the beta sliding clamp loading complex, which hydrolyzes ATP to load the beta clamp onto primed DNA to form the DNA replication pre-initiation complex. DNA polymerase III is a complex, multichain enzyme responsible for most of the replicative synthesis in bacteria. This DNA polymerase also exhibits 3' to 5' exonuclease activity.</text>
</comment>
<dbReference type="Gene3D" id="3.40.50.10220">
    <property type="entry name" value="DNA polymerase III, psi subunit"/>
    <property type="match status" value="1"/>
</dbReference>
<dbReference type="GO" id="GO:0008408">
    <property type="term" value="F:3'-5' exonuclease activity"/>
    <property type="evidence" value="ECO:0007669"/>
    <property type="project" value="InterPro"/>
</dbReference>
<keyword evidence="1 2" id="KW-0808">Transferase</keyword>
<evidence type="ECO:0000313" key="2">
    <source>
        <dbReference type="EMBL" id="QFT27165.1"/>
    </source>
</evidence>
<dbReference type="EMBL" id="CP045350">
    <property type="protein sequence ID" value="QFT27165.1"/>
    <property type="molecule type" value="Genomic_DNA"/>
</dbReference>
<keyword evidence="1" id="KW-0235">DNA replication</keyword>
<evidence type="ECO:0000256" key="1">
    <source>
        <dbReference type="PIRNR" id="PIRNR029225"/>
    </source>
</evidence>
<dbReference type="SUPFAM" id="SSF102220">
    <property type="entry name" value="DNA polymerase III psi subunit"/>
    <property type="match status" value="1"/>
</dbReference>
<organism evidence="2 3">
    <name type="scientific">Vibrio aquimaris</name>
    <dbReference type="NCBI Taxonomy" id="2587862"/>
    <lineage>
        <taxon>Bacteria</taxon>
        <taxon>Pseudomonadati</taxon>
        <taxon>Pseudomonadota</taxon>
        <taxon>Gammaproteobacteria</taxon>
        <taxon>Vibrionales</taxon>
        <taxon>Vibrionaceae</taxon>
        <taxon>Vibrio</taxon>
    </lineage>
</organism>
<dbReference type="GO" id="GO:0003887">
    <property type="term" value="F:DNA-directed DNA polymerase activity"/>
    <property type="evidence" value="ECO:0007669"/>
    <property type="project" value="UniProtKB-KW"/>
</dbReference>
<keyword evidence="1 2" id="KW-0548">Nucleotidyltransferase</keyword>
<dbReference type="InterPro" id="IPR036654">
    <property type="entry name" value="DNA_pol_III_psi_sf"/>
</dbReference>
<reference evidence="2 3" key="1">
    <citation type="submission" date="2019-10" db="EMBL/GenBank/DDBJ databases">
        <title>Complete genome sequence of Vibrio sp. strain THAF100, isolated from non-filtered water from the water column of tank 6 of a marine aquarium containing stony-coral fragments. Water maintained at 26 degree C.</title>
        <authorList>
            <person name="Ruckert C."/>
            <person name="Franco A."/>
            <person name="Kalinowski J."/>
            <person name="Glaeser S."/>
        </authorList>
    </citation>
    <scope>NUCLEOTIDE SEQUENCE [LARGE SCALE GENOMIC DNA]</scope>
    <source>
        <strain evidence="2 3">THAF100</strain>
    </source>
</reference>
<keyword evidence="1" id="KW-0239">DNA-directed DNA polymerase</keyword>
<gene>
    <name evidence="2" type="primary">holD</name>
    <name evidence="2" type="ORF">FIV01_12065</name>
</gene>
<protein>
    <recommendedName>
        <fullName evidence="1">DNA polymerase III subunit psi</fullName>
    </recommendedName>
</protein>
<dbReference type="AlphaFoldDB" id="A0A5P9CLQ0"/>